<dbReference type="STRING" id="589385.SAMN05421504_108272"/>
<evidence type="ECO:0000313" key="4">
    <source>
        <dbReference type="EMBL" id="SDZ01723.1"/>
    </source>
</evidence>
<keyword evidence="5" id="KW-1185">Reference proteome</keyword>
<dbReference type="InterPro" id="IPR027443">
    <property type="entry name" value="IPNS-like_sf"/>
</dbReference>
<reference evidence="4 5" key="1">
    <citation type="submission" date="2016-10" db="EMBL/GenBank/DDBJ databases">
        <authorList>
            <person name="de Groot N.N."/>
        </authorList>
    </citation>
    <scope>NUCLEOTIDE SEQUENCE [LARGE SCALE GENOMIC DNA]</scope>
    <source>
        <strain evidence="4 5">CPCC 202699</strain>
    </source>
</reference>
<dbReference type="GO" id="GO:0017000">
    <property type="term" value="P:antibiotic biosynthetic process"/>
    <property type="evidence" value="ECO:0007669"/>
    <property type="project" value="UniProtKB-KW"/>
</dbReference>
<gene>
    <name evidence="4" type="ORF">SAMN05421504_108272</name>
</gene>
<evidence type="ECO:0000313" key="5">
    <source>
        <dbReference type="Proteomes" id="UP000199515"/>
    </source>
</evidence>
<evidence type="ECO:0000259" key="3">
    <source>
        <dbReference type="Pfam" id="PF03171"/>
    </source>
</evidence>
<dbReference type="SUPFAM" id="SSF51197">
    <property type="entry name" value="Clavaminate synthase-like"/>
    <property type="match status" value="1"/>
</dbReference>
<sequence>MTSIKDNFGAGHGVLAPWPDDSAGGAMTRLEQLLATHPPEQTFPGIDGLRADRQSFWLASEYLAPEFSRDTEFLTTLDGDLAGGQEGQRFLERFPSAEAHLLTLKRLLDNALAQAVAEVGLPSAGLTVRYRVIRYAPVEQSSAGIGLHPDGNVISALVTNAPGLTVWSERTGFTAPGRDGTLLLPGSILYRWSKGCYEPAFHRVAVESRDHAKFSMVGFLNFPDLQTVPGFGGGTYFNDVRTCKEDDMDRDGDLAALWKRLDAGVVSVPAG</sequence>
<evidence type="ECO:0000256" key="1">
    <source>
        <dbReference type="ARBA" id="ARBA00004792"/>
    </source>
</evidence>
<dbReference type="Pfam" id="PF03171">
    <property type="entry name" value="2OG-FeII_Oxy"/>
    <property type="match status" value="1"/>
</dbReference>
<comment type="pathway">
    <text evidence="1">Antibiotic biosynthesis.</text>
</comment>
<dbReference type="AlphaFoldDB" id="A0A1H3PL61"/>
<feature type="domain" description="Isopenicillin N synthase-like Fe(2+) 2OG dioxygenase" evidence="3">
    <location>
        <begin position="128"/>
        <end position="221"/>
    </location>
</feature>
<proteinExistence type="predicted"/>
<organism evidence="4 5">
    <name type="scientific">Amycolatopsis xylanica</name>
    <dbReference type="NCBI Taxonomy" id="589385"/>
    <lineage>
        <taxon>Bacteria</taxon>
        <taxon>Bacillati</taxon>
        <taxon>Actinomycetota</taxon>
        <taxon>Actinomycetes</taxon>
        <taxon>Pseudonocardiales</taxon>
        <taxon>Pseudonocardiaceae</taxon>
        <taxon>Amycolatopsis</taxon>
    </lineage>
</organism>
<protein>
    <submittedName>
        <fullName evidence="4">2OG-Fe(II) oxygenase superfamily protein</fullName>
    </submittedName>
</protein>
<dbReference type="Gene3D" id="2.60.120.330">
    <property type="entry name" value="B-lactam Antibiotic, Isopenicillin N Synthase, Chain"/>
    <property type="match status" value="1"/>
</dbReference>
<dbReference type="RefSeq" id="WP_091295796.1">
    <property type="nucleotide sequence ID" value="NZ_FNON01000008.1"/>
</dbReference>
<evidence type="ECO:0000256" key="2">
    <source>
        <dbReference type="ARBA" id="ARBA00023194"/>
    </source>
</evidence>
<dbReference type="InterPro" id="IPR044861">
    <property type="entry name" value="IPNS-like_FE2OG_OXY"/>
</dbReference>
<name>A0A1H3PL61_9PSEU</name>
<dbReference type="Proteomes" id="UP000199515">
    <property type="component" value="Unassembled WGS sequence"/>
</dbReference>
<dbReference type="EMBL" id="FNON01000008">
    <property type="protein sequence ID" value="SDZ01723.1"/>
    <property type="molecule type" value="Genomic_DNA"/>
</dbReference>
<keyword evidence="2" id="KW-0045">Antibiotic biosynthesis</keyword>
<accession>A0A1H3PL61</accession>